<dbReference type="EC" id="3.5.1.88" evidence="2"/>
<dbReference type="InterPro" id="IPR023635">
    <property type="entry name" value="Peptide_deformylase"/>
</dbReference>
<dbReference type="CDD" id="cd00487">
    <property type="entry name" value="Pep_deformylase"/>
    <property type="match status" value="1"/>
</dbReference>
<evidence type="ECO:0000313" key="3">
    <source>
        <dbReference type="EMBL" id="MFC3570766.1"/>
    </source>
</evidence>
<organism evidence="3 4">
    <name type="scientific">Paracoccus simplex</name>
    <dbReference type="NCBI Taxonomy" id="2086346"/>
    <lineage>
        <taxon>Bacteria</taxon>
        <taxon>Pseudomonadati</taxon>
        <taxon>Pseudomonadota</taxon>
        <taxon>Alphaproteobacteria</taxon>
        <taxon>Rhodobacterales</taxon>
        <taxon>Paracoccaceae</taxon>
        <taxon>Paracoccus</taxon>
    </lineage>
</organism>
<feature type="active site" evidence="2">
    <location>
        <position position="163"/>
    </location>
</feature>
<evidence type="ECO:0000256" key="2">
    <source>
        <dbReference type="HAMAP-Rule" id="MF_00163"/>
    </source>
</evidence>
<protein>
    <recommendedName>
        <fullName evidence="2">Peptide deformylase</fullName>
        <shortName evidence="2">PDF</shortName>
        <ecNumber evidence="2">3.5.1.88</ecNumber>
    </recommendedName>
    <alternativeName>
        <fullName evidence="2">Polypeptide deformylase</fullName>
    </alternativeName>
</protein>
<comment type="caution">
    <text evidence="3">The sequence shown here is derived from an EMBL/GenBank/DDBJ whole genome shotgun (WGS) entry which is preliminary data.</text>
</comment>
<dbReference type="PANTHER" id="PTHR10458">
    <property type="entry name" value="PEPTIDE DEFORMYLASE"/>
    <property type="match status" value="1"/>
</dbReference>
<gene>
    <name evidence="2" type="primary">def</name>
    <name evidence="3" type="ORF">ACFOMP_15015</name>
</gene>
<comment type="cofactor">
    <cofactor evidence="2">
        <name>Fe(2+)</name>
        <dbReference type="ChEBI" id="CHEBI:29033"/>
    </cofactor>
    <text evidence="2">Binds 1 Fe(2+) ion.</text>
</comment>
<dbReference type="EMBL" id="JBHRXE010000042">
    <property type="protein sequence ID" value="MFC3570766.1"/>
    <property type="molecule type" value="Genomic_DNA"/>
</dbReference>
<keyword evidence="2" id="KW-0378">Hydrolase</keyword>
<dbReference type="RefSeq" id="WP_289894407.1">
    <property type="nucleotide sequence ID" value="NZ_JBHRXE010000042.1"/>
</dbReference>
<comment type="function">
    <text evidence="2">Removes the formyl group from the N-terminal Met of newly synthesized proteins. Requires at least a dipeptide for an efficient rate of reaction. N-terminal L-methionine is a prerequisite for activity but the enzyme has broad specificity at other positions.</text>
</comment>
<feature type="binding site" evidence="2">
    <location>
        <position position="166"/>
    </location>
    <ligand>
        <name>Fe cation</name>
        <dbReference type="ChEBI" id="CHEBI:24875"/>
    </ligand>
</feature>
<comment type="catalytic activity">
    <reaction evidence="2">
        <text>N-terminal N-formyl-L-methionyl-[peptide] + H2O = N-terminal L-methionyl-[peptide] + formate</text>
        <dbReference type="Rhea" id="RHEA:24420"/>
        <dbReference type="Rhea" id="RHEA-COMP:10639"/>
        <dbReference type="Rhea" id="RHEA-COMP:10640"/>
        <dbReference type="ChEBI" id="CHEBI:15377"/>
        <dbReference type="ChEBI" id="CHEBI:15740"/>
        <dbReference type="ChEBI" id="CHEBI:49298"/>
        <dbReference type="ChEBI" id="CHEBI:64731"/>
        <dbReference type="EC" id="3.5.1.88"/>
    </reaction>
</comment>
<dbReference type="InterPro" id="IPR036821">
    <property type="entry name" value="Peptide_deformylase_sf"/>
</dbReference>
<accession>A0ABV7S367</accession>
<dbReference type="PIRSF" id="PIRSF004749">
    <property type="entry name" value="Pep_def"/>
    <property type="match status" value="1"/>
</dbReference>
<feature type="binding site" evidence="2">
    <location>
        <position position="162"/>
    </location>
    <ligand>
        <name>Fe cation</name>
        <dbReference type="ChEBI" id="CHEBI:24875"/>
    </ligand>
</feature>
<keyword evidence="2" id="KW-0648">Protein biosynthesis</keyword>
<keyword evidence="4" id="KW-1185">Reference proteome</keyword>
<dbReference type="PANTHER" id="PTHR10458:SF22">
    <property type="entry name" value="PEPTIDE DEFORMYLASE"/>
    <property type="match status" value="1"/>
</dbReference>
<evidence type="ECO:0000256" key="1">
    <source>
        <dbReference type="ARBA" id="ARBA00010759"/>
    </source>
</evidence>
<dbReference type="Gene3D" id="3.90.45.10">
    <property type="entry name" value="Peptide deformylase"/>
    <property type="match status" value="1"/>
</dbReference>
<keyword evidence="2" id="KW-0408">Iron</keyword>
<proteinExistence type="inferred from homology"/>
<dbReference type="Pfam" id="PF01327">
    <property type="entry name" value="Pep_deformylase"/>
    <property type="match status" value="1"/>
</dbReference>
<dbReference type="Proteomes" id="UP001595596">
    <property type="component" value="Unassembled WGS sequence"/>
</dbReference>
<dbReference type="HAMAP" id="MF_00163">
    <property type="entry name" value="Pep_deformylase"/>
    <property type="match status" value="1"/>
</dbReference>
<reference evidence="4" key="1">
    <citation type="journal article" date="2019" name="Int. J. Syst. Evol. Microbiol.">
        <title>The Global Catalogue of Microorganisms (GCM) 10K type strain sequencing project: providing services to taxonomists for standard genome sequencing and annotation.</title>
        <authorList>
            <consortium name="The Broad Institute Genomics Platform"/>
            <consortium name="The Broad Institute Genome Sequencing Center for Infectious Disease"/>
            <person name="Wu L."/>
            <person name="Ma J."/>
        </authorList>
    </citation>
    <scope>NUCLEOTIDE SEQUENCE [LARGE SCALE GENOMIC DNA]</scope>
    <source>
        <strain evidence="4">VKM B-3226</strain>
    </source>
</reference>
<dbReference type="PRINTS" id="PR01576">
    <property type="entry name" value="PDEFORMYLASE"/>
</dbReference>
<sequence length="184" mass="19687">MPEPLSGEDAAQAPRGPDAAALAAQGRIRPILLYPDPVLRRPCDPVGRLAWDRVSQLAADLLATMYHAGGRGLAAPQIGESWRIFVMDHGWKNGAPLPRVVMDPEIAPLGGEVATMEEACLSIPGRPVAMTRPAAVSMRCFDMTGTLQLLTLAGIEARIAQHEADHLDGRLILDALDGRDSDAR</sequence>
<comment type="similarity">
    <text evidence="1 2">Belongs to the polypeptide deformylase family.</text>
</comment>
<dbReference type="NCBIfam" id="NF001159">
    <property type="entry name" value="PRK00150.1-3"/>
    <property type="match status" value="1"/>
</dbReference>
<dbReference type="SUPFAM" id="SSF56420">
    <property type="entry name" value="Peptide deformylase"/>
    <property type="match status" value="1"/>
</dbReference>
<feature type="binding site" evidence="2">
    <location>
        <position position="120"/>
    </location>
    <ligand>
        <name>Fe cation</name>
        <dbReference type="ChEBI" id="CHEBI:24875"/>
    </ligand>
</feature>
<keyword evidence="2" id="KW-0479">Metal-binding</keyword>
<evidence type="ECO:0000313" key="4">
    <source>
        <dbReference type="Proteomes" id="UP001595596"/>
    </source>
</evidence>
<name>A0ABV7S367_9RHOB</name>